<dbReference type="GO" id="GO:0004151">
    <property type="term" value="F:dihydroorotase activity"/>
    <property type="evidence" value="ECO:0007669"/>
    <property type="project" value="UniProtKB-UniRule"/>
</dbReference>
<evidence type="ECO:0000256" key="4">
    <source>
        <dbReference type="ARBA" id="ARBA00022801"/>
    </source>
</evidence>
<dbReference type="Gene3D" id="2.30.40.10">
    <property type="entry name" value="Urease, subunit C, domain 1"/>
    <property type="match status" value="1"/>
</dbReference>
<dbReference type="Pfam" id="PF12890">
    <property type="entry name" value="DHOase"/>
    <property type="match status" value="1"/>
</dbReference>
<evidence type="ECO:0000259" key="9">
    <source>
        <dbReference type="Pfam" id="PF12890"/>
    </source>
</evidence>
<evidence type="ECO:0000256" key="6">
    <source>
        <dbReference type="ARBA" id="ARBA00022975"/>
    </source>
</evidence>
<keyword evidence="4 7" id="KW-0378">Hydrolase</keyword>
<feature type="binding site" evidence="7">
    <location>
        <position position="154"/>
    </location>
    <ligand>
        <name>Zn(2+)</name>
        <dbReference type="ChEBI" id="CHEBI:29105"/>
        <label>1</label>
    </ligand>
</feature>
<dbReference type="EMBL" id="FOBS01000006">
    <property type="protein sequence ID" value="SEM19077.1"/>
    <property type="molecule type" value="Genomic_DNA"/>
</dbReference>
<dbReference type="Gene3D" id="3.20.20.140">
    <property type="entry name" value="Metal-dependent hydrolases"/>
    <property type="match status" value="1"/>
</dbReference>
<dbReference type="InterPro" id="IPR050138">
    <property type="entry name" value="DHOase/Allantoinase_Hydrolase"/>
</dbReference>
<dbReference type="SUPFAM" id="SSF51338">
    <property type="entry name" value="Composite domain of metallo-dependent hydrolases"/>
    <property type="match status" value="1"/>
</dbReference>
<dbReference type="SUPFAM" id="SSF51556">
    <property type="entry name" value="Metallo-dependent hydrolases"/>
    <property type="match status" value="1"/>
</dbReference>
<dbReference type="PANTHER" id="PTHR43668:SF2">
    <property type="entry name" value="ALLANTOINASE"/>
    <property type="match status" value="1"/>
</dbReference>
<evidence type="ECO:0000313" key="10">
    <source>
        <dbReference type="EMBL" id="SEM19077.1"/>
    </source>
</evidence>
<dbReference type="InterPro" id="IPR024403">
    <property type="entry name" value="DHOase_cat"/>
</dbReference>
<evidence type="ECO:0000256" key="3">
    <source>
        <dbReference type="ARBA" id="ARBA00022723"/>
    </source>
</evidence>
<feature type="binding site" evidence="7">
    <location>
        <position position="64"/>
    </location>
    <ligand>
        <name>Zn(2+)</name>
        <dbReference type="ChEBI" id="CHEBI:29105"/>
        <label>1</label>
    </ligand>
</feature>
<keyword evidence="6 7" id="KW-0665">Pyrimidine biosynthesis</keyword>
<feature type="binding site" evidence="7">
    <location>
        <position position="311"/>
    </location>
    <ligand>
        <name>substrate</name>
    </ligand>
</feature>
<evidence type="ECO:0000256" key="1">
    <source>
        <dbReference type="ARBA" id="ARBA00002368"/>
    </source>
</evidence>
<feature type="binding site" evidence="7">
    <location>
        <begin position="64"/>
        <end position="66"/>
    </location>
    <ligand>
        <name>substrate</name>
    </ligand>
</feature>
<feature type="binding site" evidence="7">
    <location>
        <position position="307"/>
    </location>
    <ligand>
        <name>Zn(2+)</name>
        <dbReference type="ChEBI" id="CHEBI:29105"/>
        <label>1</label>
    </ligand>
</feature>
<dbReference type="Pfam" id="PF07969">
    <property type="entry name" value="Amidohydro_3"/>
    <property type="match status" value="1"/>
</dbReference>
<comment type="function">
    <text evidence="1 7">Catalyzes the reversible cyclization of carbamoyl aspartate to dihydroorotate.</text>
</comment>
<evidence type="ECO:0000259" key="8">
    <source>
        <dbReference type="Pfam" id="PF07969"/>
    </source>
</evidence>
<comment type="cofactor">
    <cofactor evidence="7">
        <name>Zn(2+)</name>
        <dbReference type="ChEBI" id="CHEBI:29105"/>
    </cofactor>
    <text evidence="7">Binds 2 Zn(2+) ions per subunit.</text>
</comment>
<dbReference type="NCBIfam" id="TIGR00857">
    <property type="entry name" value="pyrC_multi"/>
    <property type="match status" value="1"/>
</dbReference>
<reference evidence="10 11" key="1">
    <citation type="submission" date="2016-10" db="EMBL/GenBank/DDBJ databases">
        <authorList>
            <person name="de Groot N.N."/>
        </authorList>
    </citation>
    <scope>NUCLEOTIDE SEQUENCE [LARGE SCALE GENOMIC DNA]</scope>
    <source>
        <strain evidence="10 11">DSM 8423</strain>
    </source>
</reference>
<dbReference type="InterPro" id="IPR002195">
    <property type="entry name" value="Dihydroorotase_CS"/>
</dbReference>
<dbReference type="AlphaFoldDB" id="A0A1H7WDS6"/>
<dbReference type="InterPro" id="IPR013108">
    <property type="entry name" value="Amidohydro_3"/>
</dbReference>
<evidence type="ECO:0000256" key="2">
    <source>
        <dbReference type="ARBA" id="ARBA00010286"/>
    </source>
</evidence>
<dbReference type="GO" id="GO:0004038">
    <property type="term" value="F:allantoinase activity"/>
    <property type="evidence" value="ECO:0007669"/>
    <property type="project" value="TreeGrafter"/>
</dbReference>
<comment type="caution">
    <text evidence="7">Lacks conserved residue(s) required for the propagation of feature annotation.</text>
</comment>
<keyword evidence="3 7" id="KW-0479">Metal-binding</keyword>
<dbReference type="InterPro" id="IPR032466">
    <property type="entry name" value="Metal_Hydrolase"/>
</dbReference>
<dbReference type="InterPro" id="IPR004722">
    <property type="entry name" value="DHOase"/>
</dbReference>
<dbReference type="RefSeq" id="WP_093882772.1">
    <property type="nucleotide sequence ID" value="NZ_FOBS01000006.1"/>
</dbReference>
<feature type="binding site" evidence="7">
    <location>
        <position position="62"/>
    </location>
    <ligand>
        <name>Zn(2+)</name>
        <dbReference type="ChEBI" id="CHEBI:29105"/>
        <label>1</label>
    </ligand>
</feature>
<keyword evidence="11" id="KW-1185">Reference proteome</keyword>
<dbReference type="EC" id="3.5.2.3" evidence="7"/>
<dbReference type="STRING" id="43775.SAMN04489760_10667"/>
<gene>
    <name evidence="7" type="primary">pyrC</name>
    <name evidence="10" type="ORF">SAMN04489760_10667</name>
</gene>
<dbReference type="GO" id="GO:0008270">
    <property type="term" value="F:zinc ion binding"/>
    <property type="evidence" value="ECO:0007669"/>
    <property type="project" value="UniProtKB-UniRule"/>
</dbReference>
<feature type="binding site" evidence="7">
    <location>
        <position position="96"/>
    </location>
    <ligand>
        <name>substrate</name>
    </ligand>
</feature>
<comment type="catalytic activity">
    <reaction evidence="7">
        <text>(S)-dihydroorotate + H2O = N-carbamoyl-L-aspartate + H(+)</text>
        <dbReference type="Rhea" id="RHEA:24296"/>
        <dbReference type="ChEBI" id="CHEBI:15377"/>
        <dbReference type="ChEBI" id="CHEBI:15378"/>
        <dbReference type="ChEBI" id="CHEBI:30864"/>
        <dbReference type="ChEBI" id="CHEBI:32814"/>
        <dbReference type="EC" id="3.5.2.3"/>
    </reaction>
</comment>
<feature type="active site" evidence="7">
    <location>
        <position position="307"/>
    </location>
</feature>
<feature type="binding site" evidence="7">
    <location>
        <position position="154"/>
    </location>
    <ligand>
        <name>Zn(2+)</name>
        <dbReference type="ChEBI" id="CHEBI:29105"/>
        <label>2</label>
    </ligand>
</feature>
<feature type="domain" description="Dihydroorotase catalytic" evidence="9">
    <location>
        <begin position="51"/>
        <end position="237"/>
    </location>
</feature>
<dbReference type="PROSITE" id="PS00483">
    <property type="entry name" value="DIHYDROOROTASE_2"/>
    <property type="match status" value="1"/>
</dbReference>
<dbReference type="GO" id="GO:0005737">
    <property type="term" value="C:cytoplasm"/>
    <property type="evidence" value="ECO:0007669"/>
    <property type="project" value="TreeGrafter"/>
</dbReference>
<dbReference type="Proteomes" id="UP000198744">
    <property type="component" value="Unassembled WGS sequence"/>
</dbReference>
<protein>
    <recommendedName>
        <fullName evidence="7">Dihydroorotase</fullName>
        <shortName evidence="7">DHOase</shortName>
        <ecNumber evidence="7">3.5.2.3</ecNumber>
    </recommendedName>
</protein>
<name>A0A1H7WDS6_9BACT</name>
<dbReference type="GO" id="GO:0006145">
    <property type="term" value="P:purine nucleobase catabolic process"/>
    <property type="evidence" value="ECO:0007669"/>
    <property type="project" value="TreeGrafter"/>
</dbReference>
<accession>A0A1H7WDS6</accession>
<dbReference type="HAMAP" id="MF_00220_B">
    <property type="entry name" value="PyrC_classI_B"/>
    <property type="match status" value="1"/>
</dbReference>
<feature type="binding site" evidence="7">
    <location>
        <position position="234"/>
    </location>
    <ligand>
        <name>Zn(2+)</name>
        <dbReference type="ChEBI" id="CHEBI:29105"/>
        <label>2</label>
    </ligand>
</feature>
<evidence type="ECO:0000256" key="7">
    <source>
        <dbReference type="HAMAP-Rule" id="MF_00220"/>
    </source>
</evidence>
<feature type="binding site" evidence="7">
    <location>
        <position position="181"/>
    </location>
    <ligand>
        <name>Zn(2+)</name>
        <dbReference type="ChEBI" id="CHEBI:29105"/>
        <label>2</label>
    </ligand>
</feature>
<dbReference type="InterPro" id="IPR011059">
    <property type="entry name" value="Metal-dep_hydrolase_composite"/>
</dbReference>
<dbReference type="PANTHER" id="PTHR43668">
    <property type="entry name" value="ALLANTOINASE"/>
    <property type="match status" value="1"/>
</dbReference>
<proteinExistence type="inferred from homology"/>
<sequence length="426" mass="46113">MKMLLKGGRVVDPSQNLDGRRDLLVEGGKIVSIADSIDESSQDTQVFSLEGKIVLPGLVDMHTHLREPGYEYKETIRSGSQAAAAGGFTSIACMPNTDPVNDSRTVTEYILKRAQECNLVHVYPIAAISRKSEGKVLAEFGDLKEAGAVAFSDDGKPVTNSGLMRRALEYASSLDRVIISHCEDLQLSAGGLMNEGRISTELGLPGIPTLAEEAMVARDLLLAEFTGAALHIAHVSAAGAVRMIRDAKNRGVRVTAETTPHYFTLTDEALRDFDPSFKVNPPLRSREDLEAILEGLRDGTIDAIATDHAPHALTDKEVEFEYAASGISGLETALALSLRLVENGLLTLPELIRKMSTNPAKILNISRGTLFPGADADITVLDPDRSWVADPLSWKSQGRNTPFFGWTFKGKAVLTLVEGRIVYSED</sequence>
<keyword evidence="5 7" id="KW-0862">Zinc</keyword>
<dbReference type="GO" id="GO:0044205">
    <property type="term" value="P:'de novo' UMP biosynthetic process"/>
    <property type="evidence" value="ECO:0007669"/>
    <property type="project" value="UniProtKB-UniRule"/>
</dbReference>
<evidence type="ECO:0000256" key="5">
    <source>
        <dbReference type="ARBA" id="ARBA00022833"/>
    </source>
</evidence>
<feature type="domain" description="Amidohydrolase 3" evidence="8">
    <location>
        <begin position="289"/>
        <end position="423"/>
    </location>
</feature>
<dbReference type="OrthoDB" id="9803027at2"/>
<organism evidence="10 11">
    <name type="scientific">Syntrophus gentianae</name>
    <dbReference type="NCBI Taxonomy" id="43775"/>
    <lineage>
        <taxon>Bacteria</taxon>
        <taxon>Pseudomonadati</taxon>
        <taxon>Thermodesulfobacteriota</taxon>
        <taxon>Syntrophia</taxon>
        <taxon>Syntrophales</taxon>
        <taxon>Syntrophaceae</taxon>
        <taxon>Syntrophus</taxon>
    </lineage>
</organism>
<comment type="similarity">
    <text evidence="2 7">Belongs to the metallo-dependent hydrolases superfamily. DHOase family. Class I DHOase subfamily.</text>
</comment>
<evidence type="ECO:0000313" key="11">
    <source>
        <dbReference type="Proteomes" id="UP000198744"/>
    </source>
</evidence>
<comment type="pathway">
    <text evidence="7">Pyrimidine metabolism; UMP biosynthesis via de novo pathway; (S)-dihydroorotate from bicarbonate: step 3/3.</text>
</comment>
<dbReference type="CDD" id="cd01317">
    <property type="entry name" value="DHOase_IIa"/>
    <property type="match status" value="1"/>
</dbReference>
<dbReference type="UniPathway" id="UPA00070">
    <property type="reaction ID" value="UER00117"/>
</dbReference>
<feature type="binding site" evidence="7">
    <location>
        <position position="280"/>
    </location>
    <ligand>
        <name>substrate</name>
    </ligand>
</feature>